<protein>
    <submittedName>
        <fullName evidence="10">Tail fiber assembly protein</fullName>
    </submittedName>
</protein>
<dbReference type="EMBL" id="AAHKKG010000044">
    <property type="protein sequence ID" value="EBX1655017.1"/>
    <property type="molecule type" value="Genomic_DNA"/>
</dbReference>
<evidence type="ECO:0000313" key="13">
    <source>
        <dbReference type="Proteomes" id="UP000323452"/>
    </source>
</evidence>
<dbReference type="EMBL" id="SRAQ01000027">
    <property type="protein sequence ID" value="KAA7278769.1"/>
    <property type="molecule type" value="Genomic_DNA"/>
</dbReference>
<proteinExistence type="predicted"/>
<dbReference type="EMBL" id="AAKJYZ010000044">
    <property type="protein sequence ID" value="ECS5572103.1"/>
    <property type="molecule type" value="Genomic_DNA"/>
</dbReference>
<name>A0A2T9Q359_SALET</name>
<dbReference type="PANTHER" id="PTHR34413">
    <property type="entry name" value="PROPHAGE TAIL FIBER ASSEMBLY PROTEIN HOMOLOG TFAE-RELATED-RELATED"/>
    <property type="match status" value="1"/>
</dbReference>
<reference evidence="4" key="3">
    <citation type="submission" date="2018-07" db="EMBL/GenBank/DDBJ databases">
        <authorList>
            <consortium name="NARMS: The National Antimicrobial Resistance Monitoring System"/>
        </authorList>
    </citation>
    <scope>NUCLEOTIDE SEQUENCE [LARGE SCALE GENOMIC DNA]</scope>
    <source>
        <strain evidence="4">FSIS1503023</strain>
        <strain evidence="6">FSIS1606185</strain>
        <strain evidence="5">FSIS1607449</strain>
        <strain evidence="7">FSIS1702211</strain>
    </source>
</reference>
<dbReference type="EMBL" id="AAHNXN010000047">
    <property type="protein sequence ID" value="EBY3767501.1"/>
    <property type="molecule type" value="Genomic_DNA"/>
</dbReference>
<accession>A0A2T9Q359</accession>
<dbReference type="EMBL" id="AAKQSY010000038">
    <property type="protein sequence ID" value="ECU6931980.1"/>
    <property type="molecule type" value="Genomic_DNA"/>
</dbReference>
<dbReference type="EMBL" id="AAKOHZ010000053">
    <property type="protein sequence ID" value="ECT9251498.1"/>
    <property type="molecule type" value="Genomic_DNA"/>
</dbReference>
<reference evidence="12 13" key="6">
    <citation type="journal article" date="2019" name="Proc. Natl. Acad. Sci. U.S.A.">
        <title>Microbiome composition shapes rapid genomic adaptation of Drosophila melanogaster.</title>
        <authorList>
            <person name="Rudman S.M."/>
            <person name="Greenblum S."/>
            <person name="Hughes R.C."/>
            <person name="Rajpurohit S."/>
            <person name="Kiratli O."/>
            <person name="Lowder D.B."/>
            <person name="Lemmon S.G."/>
            <person name="Petrov D.A."/>
            <person name="Chaston J.M."/>
            <person name="Schmidt P."/>
        </authorList>
    </citation>
    <scope>NUCLEOTIDE SEQUENCE [LARGE SCALE GENOMIC DNA]</scope>
    <source>
        <strain evidence="12 13">ME2L-19-234</strain>
    </source>
</reference>
<evidence type="ECO:0000313" key="8">
    <source>
        <dbReference type="EMBL" id="ECU6931980.1"/>
    </source>
</evidence>
<dbReference type="EMBL" id="AAKIXF010000038">
    <property type="protein sequence ID" value="ECS2244934.1"/>
    <property type="molecule type" value="Genomic_DNA"/>
</dbReference>
<dbReference type="EMBL" id="AAKNKP010000042">
    <property type="protein sequence ID" value="ECT6427327.1"/>
    <property type="molecule type" value="Genomic_DNA"/>
</dbReference>
<dbReference type="EMBL" id="DAARSL010000068">
    <property type="protein sequence ID" value="HAE3754670.1"/>
    <property type="molecule type" value="Genomic_DNA"/>
</dbReference>
<reference evidence="10" key="4">
    <citation type="submission" date="2018-07" db="EMBL/GenBank/DDBJ databases">
        <authorList>
            <consortium name="NCBI Pathogen Detection Project"/>
        </authorList>
    </citation>
    <scope>NUCLEOTIDE SEQUENCE</scope>
    <source>
        <strain evidence="9">11-0573</strain>
        <strain evidence="10">11-7712</strain>
        <strain evidence="11">12-0352</strain>
    </source>
</reference>
<evidence type="ECO:0000313" key="1">
    <source>
        <dbReference type="EMBL" id="EBW1955487.1"/>
    </source>
</evidence>
<dbReference type="Pfam" id="PF02413">
    <property type="entry name" value="Caudo_TAP"/>
    <property type="match status" value="1"/>
</dbReference>
<dbReference type="RefSeq" id="WP_023234317.1">
    <property type="nucleotide sequence ID" value="NZ_CP008925.1"/>
</dbReference>
<reference evidence="8" key="5">
    <citation type="submission" date="2018-07" db="EMBL/GenBank/DDBJ databases">
        <authorList>
            <consortium name="PulseNet: The National Subtyping Network for Foodborne Disease Surveillance"/>
            <person name="Tarr C.L."/>
            <person name="Trees E."/>
            <person name="Katz L.S."/>
            <person name="Carleton-Romer H.A."/>
            <person name="Stroika S."/>
            <person name="Kucerova Z."/>
            <person name="Roache K.F."/>
            <person name="Sabol A.L."/>
            <person name="Besser J."/>
            <person name="Gerner-Smidt P."/>
        </authorList>
    </citation>
    <scope>NUCLEOTIDE SEQUENCE</scope>
    <source>
        <strain evidence="8">PNUSAS002073</strain>
    </source>
</reference>
<evidence type="ECO:0000313" key="11">
    <source>
        <dbReference type="EMBL" id="HAE8897848.1"/>
    </source>
</evidence>
<dbReference type="Proteomes" id="UP000839902">
    <property type="component" value="Unassembled WGS sequence"/>
</dbReference>
<organism evidence="10">
    <name type="scientific">Salmonella enterica subsp. enterica serovar Cerro</name>
    <dbReference type="NCBI Taxonomy" id="340188"/>
    <lineage>
        <taxon>Bacteria</taxon>
        <taxon>Pseudomonadati</taxon>
        <taxon>Pseudomonadota</taxon>
        <taxon>Gammaproteobacteria</taxon>
        <taxon>Enterobacterales</taxon>
        <taxon>Enterobacteriaceae</taxon>
        <taxon>Salmonella</taxon>
    </lineage>
</organism>
<reference evidence="2" key="2">
    <citation type="submission" date="2018-06" db="EMBL/GenBank/DDBJ databases">
        <authorList>
            <person name="Ashton P.M."/>
            <person name="Dallman T."/>
            <person name="Nair S."/>
            <person name="De Pinna E."/>
            <person name="Peters T."/>
            <person name="Grant K."/>
        </authorList>
    </citation>
    <scope>NUCLEOTIDE SEQUENCE</scope>
    <source>
        <strain evidence="1">449466</strain>
        <strain evidence="2">532482</strain>
        <strain evidence="3">579255</strain>
    </source>
</reference>
<evidence type="ECO:0000313" key="10">
    <source>
        <dbReference type="EMBL" id="HAE3754670.1"/>
    </source>
</evidence>
<reference evidence="12" key="7">
    <citation type="submission" date="2019-03" db="EMBL/GenBank/DDBJ databases">
        <authorList>
            <person name="Levent G."/>
            <person name="Schlochtermeier A."/>
            <person name="Ives S.E."/>
            <person name="Norman K.N."/>
            <person name="Lawhon S.D."/>
            <person name="Loneragan G.H."/>
            <person name="Anderson R.C."/>
            <person name="Scott H.M."/>
        </authorList>
    </citation>
    <scope>NUCLEOTIDE SEQUENCE</scope>
    <source>
        <strain evidence="12">ME2L-19-234</strain>
    </source>
</reference>
<dbReference type="EMBL" id="DAAROJ010000035">
    <property type="protein sequence ID" value="HAE3197179.1"/>
    <property type="molecule type" value="Genomic_DNA"/>
</dbReference>
<dbReference type="Proteomes" id="UP000323452">
    <property type="component" value="Unassembled WGS sequence"/>
</dbReference>
<dbReference type="EMBL" id="AAHHQO010000038">
    <property type="protein sequence ID" value="EBW1955487.1"/>
    <property type="molecule type" value="Genomic_DNA"/>
</dbReference>
<dbReference type="PANTHER" id="PTHR34413:SF1">
    <property type="entry name" value="CYTOPLASMIC PROTEIN"/>
    <property type="match status" value="1"/>
</dbReference>
<dbReference type="EMBL" id="DAATOQ010000055">
    <property type="protein sequence ID" value="HAE8897848.1"/>
    <property type="molecule type" value="Genomic_DNA"/>
</dbReference>
<evidence type="ECO:0000313" key="6">
    <source>
        <dbReference type="EMBL" id="ECT6427327.1"/>
    </source>
</evidence>
<evidence type="ECO:0000313" key="12">
    <source>
        <dbReference type="EMBL" id="KAA7278769.1"/>
    </source>
</evidence>
<dbReference type="InterPro" id="IPR003458">
    <property type="entry name" value="Phage_T4_Gp38_tail_assem"/>
</dbReference>
<reference evidence="10" key="1">
    <citation type="journal article" date="2018" name="Genome Biol.">
        <title>SKESA: strategic k-mer extension for scrupulous assemblies.</title>
        <authorList>
            <person name="Souvorov A."/>
            <person name="Agarwala R."/>
            <person name="Lipman D.J."/>
        </authorList>
    </citation>
    <scope>NUCLEOTIDE SEQUENCE</scope>
    <source>
        <strain evidence="9">11-0573</strain>
        <strain evidence="10">11-7712</strain>
        <strain evidence="11">12-0352</strain>
    </source>
</reference>
<evidence type="ECO:0000313" key="9">
    <source>
        <dbReference type="EMBL" id="HAE3197179.1"/>
    </source>
</evidence>
<evidence type="ECO:0000313" key="7">
    <source>
        <dbReference type="EMBL" id="ECT9251498.1"/>
    </source>
</evidence>
<evidence type="ECO:0000313" key="5">
    <source>
        <dbReference type="EMBL" id="ECS5572103.1"/>
    </source>
</evidence>
<dbReference type="InterPro" id="IPR051220">
    <property type="entry name" value="TFA_Chaperone"/>
</dbReference>
<gene>
    <name evidence="6" type="ORF">A6E75_23025</name>
    <name evidence="8" type="ORF">A8D33_23840</name>
    <name evidence="4" type="ORF">APX06_23565</name>
    <name evidence="5" type="ORF">BGP46_23605</name>
    <name evidence="1" type="ORF">C3N96_22045</name>
    <name evidence="7" type="ORF">CGD37_23730</name>
    <name evidence="3" type="ORF">D4F32_23450</name>
    <name evidence="2" type="ORF">DQ894_22810</name>
    <name evidence="12" type="ORF">E4904_22760</name>
    <name evidence="9" type="ORF">G3454_004426</name>
    <name evidence="10" type="ORF">G4A16_004552</name>
    <name evidence="11" type="ORF">G4Y54_004421</name>
</gene>
<comment type="caution">
    <text evidence="10">The sequence shown here is derived from an EMBL/GenBank/DDBJ whole genome shotgun (WGS) entry which is preliminary data.</text>
</comment>
<sequence length="143" mass="15936">MKYVYSATSNAFYPVALKSSYEATGNWPVDGVDVDESVFATYTGTAPSGKMMEADENGYPVWVSTPPLTHEQQIAIAENEKASRIAESNSFMNSKQWPRKAYIGRLKGDELAQYNLWPDYLDELEAVDTSTAPDITWPEPPSK</sequence>
<evidence type="ECO:0000313" key="3">
    <source>
        <dbReference type="EMBL" id="EBY3767501.1"/>
    </source>
</evidence>
<dbReference type="AlphaFoldDB" id="A0A2T9Q359"/>
<evidence type="ECO:0000313" key="2">
    <source>
        <dbReference type="EMBL" id="EBX1655017.1"/>
    </source>
</evidence>
<evidence type="ECO:0000313" key="4">
    <source>
        <dbReference type="EMBL" id="ECS2244934.1"/>
    </source>
</evidence>